<dbReference type="RefSeq" id="WP_006287515.1">
    <property type="nucleotide sequence ID" value="NZ_BALG01000255.1"/>
</dbReference>
<sequence length="68" mass="7761">MRSKQLHTAVKCLVCRRLLASEEARLIFRTGFCGDVPVGGCEQCVAKHPPLNRLWRVRLTNLPYDSLH</sequence>
<comment type="caution">
    <text evidence="1">The sequence shown here is derived from an EMBL/GenBank/DDBJ whole genome shotgun (WGS) entry which is preliminary data.</text>
</comment>
<dbReference type="OrthoDB" id="2641051at2"/>
<keyword evidence="2" id="KW-1185">Reference proteome</keyword>
<evidence type="ECO:0000313" key="2">
    <source>
        <dbReference type="Proteomes" id="UP000029453"/>
    </source>
</evidence>
<proteinExistence type="predicted"/>
<dbReference type="AlphaFoldDB" id="M9LKG8"/>
<dbReference type="Proteomes" id="UP000029453">
    <property type="component" value="Unassembled WGS sequence"/>
</dbReference>
<protein>
    <submittedName>
        <fullName evidence="1">Diaminopimelate decarboxylase</fullName>
    </submittedName>
</protein>
<accession>M9LKG8</accession>
<organism evidence="1 2">
    <name type="scientific">Paenibacillus popilliae ATCC 14706</name>
    <dbReference type="NCBI Taxonomy" id="1212764"/>
    <lineage>
        <taxon>Bacteria</taxon>
        <taxon>Bacillati</taxon>
        <taxon>Bacillota</taxon>
        <taxon>Bacilli</taxon>
        <taxon>Bacillales</taxon>
        <taxon>Paenibacillaceae</taxon>
        <taxon>Paenibacillus</taxon>
    </lineage>
</organism>
<dbReference type="EMBL" id="BALG01000255">
    <property type="protein sequence ID" value="GAC43805.1"/>
    <property type="molecule type" value="Genomic_DNA"/>
</dbReference>
<reference evidence="1 2" key="1">
    <citation type="submission" date="2012-10" db="EMBL/GenBank/DDBJ databases">
        <title>Draft Genome Sequence of Paenibacillus popilliae ATCC 14706T.</title>
        <authorList>
            <person name="Iiyama K."/>
            <person name="Mori K."/>
            <person name="Mon H."/>
            <person name="Chieda Y."/>
            <person name="Lee J.M."/>
            <person name="Kusakabe T."/>
            <person name="Tashiro K."/>
            <person name="Asano S."/>
            <person name="Yasunaga-Aoki C."/>
            <person name="Shimizu S."/>
        </authorList>
    </citation>
    <scope>NUCLEOTIDE SEQUENCE [LARGE SCALE GENOMIC DNA]</scope>
    <source>
        <strain evidence="1 2">ATCC 14706</strain>
    </source>
</reference>
<name>M9LKG8_PAEPP</name>
<gene>
    <name evidence="1" type="ORF">PPOP_3205</name>
</gene>
<evidence type="ECO:0000313" key="1">
    <source>
        <dbReference type="EMBL" id="GAC43805.1"/>
    </source>
</evidence>